<dbReference type="VEuPathDB" id="FungiDB:C5L36_0E04960"/>
<accession>A0A099P4J4</accession>
<feature type="region of interest" description="Disordered" evidence="1">
    <location>
        <begin position="118"/>
        <end position="139"/>
    </location>
</feature>
<evidence type="ECO:0008006" key="4">
    <source>
        <dbReference type="Google" id="ProtNLM"/>
    </source>
</evidence>
<dbReference type="SUPFAM" id="SSF53474">
    <property type="entry name" value="alpha/beta-Hydrolases"/>
    <property type="match status" value="1"/>
</dbReference>
<evidence type="ECO:0000256" key="1">
    <source>
        <dbReference type="SAM" id="MobiDB-lite"/>
    </source>
</evidence>
<dbReference type="Proteomes" id="UP000029867">
    <property type="component" value="Unassembled WGS sequence"/>
</dbReference>
<protein>
    <recommendedName>
        <fullName evidence="4">Kynurenine formamidase</fullName>
    </recommendedName>
</protein>
<comment type="caution">
    <text evidence="2">The sequence shown here is derived from an EMBL/GenBank/DDBJ whole genome shotgun (WGS) entry which is preliminary data.</text>
</comment>
<sequence length="302" mass="34606">MLAVETEILSYGEHTQRERIKRYLIPGERPIYRGVIAIHGGAWRDPNNTCSDFDEYVQKWAEMNDIEEGRKRGLGMVVYSVDYKLSSERGVFPQIVFDIMGALEVIKGDSRQFWAEEEDGGNVSSYNDNDNNNNNECHGDPQSKELDFTIVGHSVGCTIITQILEIDSVRCGNDIGLLPLISKAVFLDGIYNVESMLSEYPEYEFFILEEFGSIENSKRCNSITQGCVCISPLVLQKWQQLQDILIIHSSRDELLSFKQADEFRDWLKANGLYQFQCIYKDFGMHNNVYVNPEVAAVVYRYI</sequence>
<evidence type="ECO:0000313" key="2">
    <source>
        <dbReference type="EMBL" id="KGK38921.1"/>
    </source>
</evidence>
<organism evidence="2 3">
    <name type="scientific">Pichia kudriavzevii</name>
    <name type="common">Yeast</name>
    <name type="synonym">Issatchenkia orientalis</name>
    <dbReference type="NCBI Taxonomy" id="4909"/>
    <lineage>
        <taxon>Eukaryota</taxon>
        <taxon>Fungi</taxon>
        <taxon>Dikarya</taxon>
        <taxon>Ascomycota</taxon>
        <taxon>Saccharomycotina</taxon>
        <taxon>Pichiomycetes</taxon>
        <taxon>Pichiales</taxon>
        <taxon>Pichiaceae</taxon>
        <taxon>Pichia</taxon>
    </lineage>
</organism>
<dbReference type="EMBL" id="JQFK01000014">
    <property type="protein sequence ID" value="KGK38921.1"/>
    <property type="molecule type" value="Genomic_DNA"/>
</dbReference>
<name>A0A099P4J4_PICKU</name>
<evidence type="ECO:0000313" key="3">
    <source>
        <dbReference type="Proteomes" id="UP000029867"/>
    </source>
</evidence>
<dbReference type="Gene3D" id="3.40.50.1820">
    <property type="entry name" value="alpha/beta hydrolase"/>
    <property type="match status" value="1"/>
</dbReference>
<dbReference type="AlphaFoldDB" id="A0A099P4J4"/>
<gene>
    <name evidence="2" type="ORF">JL09_g1918</name>
</gene>
<reference evidence="3" key="1">
    <citation type="journal article" date="2014" name="Microb. Cell Fact.">
        <title>Exploiting Issatchenkia orientalis SD108 for succinic acid production.</title>
        <authorList>
            <person name="Xiao H."/>
            <person name="Shao Z."/>
            <person name="Jiang Y."/>
            <person name="Dole S."/>
            <person name="Zhao H."/>
        </authorList>
    </citation>
    <scope>NUCLEOTIDE SEQUENCE [LARGE SCALE GENOMIC DNA]</scope>
    <source>
        <strain evidence="3">SD108</strain>
    </source>
</reference>
<dbReference type="HOGENOM" id="CLU_016852_1_0_1"/>
<proteinExistence type="predicted"/>
<dbReference type="InterPro" id="IPR029058">
    <property type="entry name" value="AB_hydrolase_fold"/>
</dbReference>